<gene>
    <name evidence="1" type="ORF">HY076_01175</name>
</gene>
<feature type="non-terminal residue" evidence="1">
    <location>
        <position position="1"/>
    </location>
</feature>
<dbReference type="Proteomes" id="UP000807850">
    <property type="component" value="Unassembled WGS sequence"/>
</dbReference>
<dbReference type="AlphaFoldDB" id="A0A9D6L327"/>
<name>A0A9D6L327_UNCEI</name>
<dbReference type="EMBL" id="JACQAY010000039">
    <property type="protein sequence ID" value="MBI3538872.1"/>
    <property type="molecule type" value="Genomic_DNA"/>
</dbReference>
<organism evidence="1 2">
    <name type="scientific">Eiseniibacteriota bacterium</name>
    <dbReference type="NCBI Taxonomy" id="2212470"/>
    <lineage>
        <taxon>Bacteria</taxon>
        <taxon>Candidatus Eiseniibacteriota</taxon>
    </lineage>
</organism>
<evidence type="ECO:0000313" key="2">
    <source>
        <dbReference type="Proteomes" id="UP000807850"/>
    </source>
</evidence>
<protein>
    <submittedName>
        <fullName evidence="1">Uncharacterized protein</fullName>
    </submittedName>
</protein>
<reference evidence="1" key="1">
    <citation type="submission" date="2020-07" db="EMBL/GenBank/DDBJ databases">
        <title>Huge and variable diversity of episymbiotic CPR bacteria and DPANN archaea in groundwater ecosystems.</title>
        <authorList>
            <person name="He C.Y."/>
            <person name="Keren R."/>
            <person name="Whittaker M."/>
            <person name="Farag I.F."/>
            <person name="Doudna J."/>
            <person name="Cate J.H.D."/>
            <person name="Banfield J.F."/>
        </authorList>
    </citation>
    <scope>NUCLEOTIDE SEQUENCE</scope>
    <source>
        <strain evidence="1">NC_groundwater_928_Pr1_S-0.2um_72_17</strain>
    </source>
</reference>
<sequence>LGDPAGGPRLLLADGAGTVRATALGPGELAAFESALRGAVRRGHPDVAFPADPARAGASAAPAPAPRTIHLGIGRVAEGPLANAAPGSLQPFTAQFRFQIEGKEGVPYPVGWWTPSAEGIAAGRGGAETFVALRYDAGALWAVMSPPRDQPARVWILRDEQWPARETLGDDARQDSRGAAYVDVTEPRLYAIARATPGQHVVKLSPDARGLTIHALVLEPLDAGRSRR</sequence>
<accession>A0A9D6L327</accession>
<evidence type="ECO:0000313" key="1">
    <source>
        <dbReference type="EMBL" id="MBI3538872.1"/>
    </source>
</evidence>
<proteinExistence type="predicted"/>
<dbReference type="Gene3D" id="2.60.120.260">
    <property type="entry name" value="Galactose-binding domain-like"/>
    <property type="match status" value="1"/>
</dbReference>
<comment type="caution">
    <text evidence="1">The sequence shown here is derived from an EMBL/GenBank/DDBJ whole genome shotgun (WGS) entry which is preliminary data.</text>
</comment>